<dbReference type="EMBL" id="HBJA01081827">
    <property type="protein sequence ID" value="CAE0817425.1"/>
    <property type="molecule type" value="Transcribed_RNA"/>
</dbReference>
<dbReference type="AlphaFoldDB" id="A0A6T2BX64"/>
<dbReference type="EMBL" id="HBJA01081825">
    <property type="protein sequence ID" value="CAE0817423.1"/>
    <property type="molecule type" value="Transcribed_RNA"/>
</dbReference>
<evidence type="ECO:0000313" key="2">
    <source>
        <dbReference type="EMBL" id="CAE0817425.1"/>
    </source>
</evidence>
<name>A0A6T2BX64_9EUGL</name>
<sequence length="104" mass="11416">MRPLLVAVQPGATSWIQQSIRRHANPFLPLPEHGPSAVPQAKKCLPARFISSPSIAHPKRMSFFLLFMSSASSSSSNSSIGQFSFGGTPTANRLLRLRIFILRL</sequence>
<organism evidence="1">
    <name type="scientific">Eutreptiella gymnastica</name>
    <dbReference type="NCBI Taxonomy" id="73025"/>
    <lineage>
        <taxon>Eukaryota</taxon>
        <taxon>Discoba</taxon>
        <taxon>Euglenozoa</taxon>
        <taxon>Euglenida</taxon>
        <taxon>Spirocuta</taxon>
        <taxon>Euglenophyceae</taxon>
        <taxon>Eutreptiales</taxon>
        <taxon>Eutreptiaceae</taxon>
        <taxon>Eutreptiella</taxon>
    </lineage>
</organism>
<evidence type="ECO:0000313" key="1">
    <source>
        <dbReference type="EMBL" id="CAE0817423.1"/>
    </source>
</evidence>
<accession>A0A6T2BX64</accession>
<proteinExistence type="predicted"/>
<protein>
    <submittedName>
        <fullName evidence="1">Uncharacterized protein</fullName>
    </submittedName>
</protein>
<reference evidence="1" key="1">
    <citation type="submission" date="2021-01" db="EMBL/GenBank/DDBJ databases">
        <authorList>
            <person name="Corre E."/>
            <person name="Pelletier E."/>
            <person name="Niang G."/>
            <person name="Scheremetjew M."/>
            <person name="Finn R."/>
            <person name="Kale V."/>
            <person name="Holt S."/>
            <person name="Cochrane G."/>
            <person name="Meng A."/>
            <person name="Brown T."/>
            <person name="Cohen L."/>
        </authorList>
    </citation>
    <scope>NUCLEOTIDE SEQUENCE</scope>
    <source>
        <strain evidence="1">CCMP1594</strain>
    </source>
</reference>
<gene>
    <name evidence="1" type="ORF">EGYM00163_LOCUS28588</name>
    <name evidence="2" type="ORF">EGYM00163_LOCUS28590</name>
</gene>